<dbReference type="InterPro" id="IPR017900">
    <property type="entry name" value="4Fe4S_Fe_S_CS"/>
</dbReference>
<proteinExistence type="inferred from homology"/>
<dbReference type="EMBL" id="SUTK01000053">
    <property type="protein sequence ID" value="MBE6502379.1"/>
    <property type="molecule type" value="Genomic_DNA"/>
</dbReference>
<organism evidence="4 5">
    <name type="scientific">Methanobrevibacter thaueri</name>
    <dbReference type="NCBI Taxonomy" id="190975"/>
    <lineage>
        <taxon>Archaea</taxon>
        <taxon>Methanobacteriati</taxon>
        <taxon>Methanobacteriota</taxon>
        <taxon>Methanomada group</taxon>
        <taxon>Methanobacteria</taxon>
        <taxon>Methanobacteriales</taxon>
        <taxon>Methanobacteriaceae</taxon>
        <taxon>Methanobrevibacter</taxon>
    </lineage>
</organism>
<evidence type="ECO:0000256" key="1">
    <source>
        <dbReference type="ARBA" id="ARBA00007118"/>
    </source>
</evidence>
<dbReference type="PROSITE" id="PS00198">
    <property type="entry name" value="4FE4S_FER_1"/>
    <property type="match status" value="1"/>
</dbReference>
<dbReference type="Proteomes" id="UP000783037">
    <property type="component" value="Unassembled WGS sequence"/>
</dbReference>
<comment type="similarity">
    <text evidence="1">Belongs to the nitroreductase family.</text>
</comment>
<keyword evidence="2" id="KW-0560">Oxidoreductase</keyword>
<dbReference type="InterPro" id="IPR029479">
    <property type="entry name" value="Nitroreductase"/>
</dbReference>
<evidence type="ECO:0000313" key="4">
    <source>
        <dbReference type="EMBL" id="MBE6502379.1"/>
    </source>
</evidence>
<dbReference type="PANTHER" id="PTHR43673">
    <property type="entry name" value="NAD(P)H NITROREDUCTASE YDGI-RELATED"/>
    <property type="match status" value="1"/>
</dbReference>
<dbReference type="AlphaFoldDB" id="A0A8T3VBS3"/>
<dbReference type="GO" id="GO:0016491">
    <property type="term" value="F:oxidoreductase activity"/>
    <property type="evidence" value="ECO:0007669"/>
    <property type="project" value="UniProtKB-KW"/>
</dbReference>
<dbReference type="SUPFAM" id="SSF55469">
    <property type="entry name" value="FMN-dependent nitroreductase-like"/>
    <property type="match status" value="1"/>
</dbReference>
<name>A0A8T3VBS3_9EURY</name>
<comment type="caution">
    <text evidence="4">The sequence shown here is derived from an EMBL/GenBank/DDBJ whole genome shotgun (WGS) entry which is preliminary data.</text>
</comment>
<accession>A0A8T3VBS3</accession>
<reference evidence="4" key="1">
    <citation type="submission" date="2019-04" db="EMBL/GenBank/DDBJ databases">
        <title>Evolution of Biomass-Degrading Anaerobic Consortia Revealed by Metagenomics.</title>
        <authorList>
            <person name="Peng X."/>
        </authorList>
    </citation>
    <scope>NUCLEOTIDE SEQUENCE</scope>
    <source>
        <strain evidence="4">SIG18</strain>
    </source>
</reference>
<protein>
    <submittedName>
        <fullName evidence="4">Nitroreductase</fullName>
    </submittedName>
</protein>
<evidence type="ECO:0000256" key="2">
    <source>
        <dbReference type="ARBA" id="ARBA00023002"/>
    </source>
</evidence>
<dbReference type="PANTHER" id="PTHR43673:SF10">
    <property type="entry name" value="NADH DEHYDROGENASE_NAD(P)H NITROREDUCTASE XCC3605-RELATED"/>
    <property type="match status" value="1"/>
</dbReference>
<dbReference type="Gene3D" id="3.40.109.10">
    <property type="entry name" value="NADH Oxidase"/>
    <property type="match status" value="1"/>
</dbReference>
<dbReference type="InterPro" id="IPR000415">
    <property type="entry name" value="Nitroreductase-like"/>
</dbReference>
<sequence>MVLKDYSINNDDCPNSYLFLENDEVRISEKGCMECGHCYAICPQGAITMTNYDSIDEKVVLMSEIDPETLLNAMKSRRTIRQFKPDPVEDEKIEKILEAGRYSPTGANRQMVSYTILGSKQREAEEICLSLFRKGKKLGSTFASYLKRIEIDDDFFFKGAPLVIVVASKSTVDGSLASSYMEIMAESMGLGVLYSGFFVMCSKMSRKLKKLLELKKGYDVVTCMVIGYPDVKYQRIAPRKDLKVKKL</sequence>
<dbReference type="InterPro" id="IPR017896">
    <property type="entry name" value="4Fe4S_Fe-S-bd"/>
</dbReference>
<evidence type="ECO:0000259" key="3">
    <source>
        <dbReference type="PROSITE" id="PS51379"/>
    </source>
</evidence>
<dbReference type="SUPFAM" id="SSF54862">
    <property type="entry name" value="4Fe-4S ferredoxins"/>
    <property type="match status" value="1"/>
</dbReference>
<dbReference type="RefSeq" id="WP_303739468.1">
    <property type="nucleotide sequence ID" value="NZ_SUTK01000053.1"/>
</dbReference>
<dbReference type="PROSITE" id="PS51379">
    <property type="entry name" value="4FE4S_FER_2"/>
    <property type="match status" value="1"/>
</dbReference>
<dbReference type="Gene3D" id="3.30.70.20">
    <property type="match status" value="1"/>
</dbReference>
<dbReference type="Pfam" id="PF00881">
    <property type="entry name" value="Nitroreductase"/>
    <property type="match status" value="1"/>
</dbReference>
<feature type="domain" description="4Fe-4S ferredoxin-type" evidence="3">
    <location>
        <begin position="23"/>
        <end position="52"/>
    </location>
</feature>
<gene>
    <name evidence="4" type="ORF">E7Z79_08070</name>
</gene>
<evidence type="ECO:0000313" key="5">
    <source>
        <dbReference type="Proteomes" id="UP000783037"/>
    </source>
</evidence>
<dbReference type="Pfam" id="PF00037">
    <property type="entry name" value="Fer4"/>
    <property type="match status" value="1"/>
</dbReference>